<organism evidence="1">
    <name type="scientific">Salmonella typhi</name>
    <dbReference type="NCBI Taxonomy" id="90370"/>
    <lineage>
        <taxon>Bacteria</taxon>
        <taxon>Pseudomonadati</taxon>
        <taxon>Pseudomonadota</taxon>
        <taxon>Gammaproteobacteria</taxon>
        <taxon>Enterobacterales</taxon>
        <taxon>Enterobacteriaceae</taxon>
        <taxon>Salmonella</taxon>
    </lineage>
</organism>
<dbReference type="AlphaFoldDB" id="A0A1L4BLR3"/>
<dbReference type="SUPFAM" id="SSF55729">
    <property type="entry name" value="Acyl-CoA N-acyltransferases (Nat)"/>
    <property type="match status" value="1"/>
</dbReference>
<dbReference type="RefSeq" id="WP_172687925.1">
    <property type="nucleotide sequence ID" value="NZ_KX833209.1"/>
</dbReference>
<sequence>MSEFYSRAATVADMPFIMGKFEDGARKGHFYEEILTSKGCKTFEKQTRLAIKTNEQGQYSGHFIYILLRRSDDKKAGLIWFCAALDPTGAPRLELRAVSIVKELRGKGYGSMLVSDMIDSNPSQPMMAKCYVKSSQMADMLKRRGFHLFDTSPKGTQMLFRDPK</sequence>
<accession>A0A1L4BLR3</accession>
<dbReference type="CDD" id="cd04301">
    <property type="entry name" value="NAT_SF"/>
    <property type="match status" value="1"/>
</dbReference>
<reference evidence="1" key="1">
    <citation type="submission" date="2016-09" db="EMBL/GenBank/DDBJ databases">
        <title>Whole genome sequence analysis of Salmonella Typhi isolated in Thailand before and after the introduction of a national immunization program.</title>
        <authorList>
            <person name="Dyson Z.A."/>
            <person name="Thanh D.P."/>
            <person name="Bodhidatta L."/>
            <person name="Mason C.J."/>
            <person name="Rabaa M.A."/>
            <person name="Vinh P.V."/>
            <person name="Thanh T.H."/>
            <person name="Thwaites G.E."/>
            <person name="Baker S."/>
            <person name="Holt K.E."/>
        </authorList>
    </citation>
    <scope>NUCLEOTIDE SEQUENCE</scope>
    <source>
        <strain evidence="1">Ty004</strain>
        <plasmid evidence="1">pTy004_01</plasmid>
    </source>
</reference>
<keyword evidence="1" id="KW-0614">Plasmid</keyword>
<dbReference type="InterPro" id="IPR016181">
    <property type="entry name" value="Acyl_CoA_acyltransferase"/>
</dbReference>
<evidence type="ECO:0000313" key="1">
    <source>
        <dbReference type="EMBL" id="API82868.1"/>
    </source>
</evidence>
<name>A0A1L4BLR3_SALTI</name>
<dbReference type="EMBL" id="KX833209">
    <property type="protein sequence ID" value="API82868.1"/>
    <property type="molecule type" value="Genomic_DNA"/>
</dbReference>
<geneLocation type="plasmid" evidence="1">
    <name>pTy004_01</name>
</geneLocation>
<protein>
    <submittedName>
        <fullName evidence="1">Uncharacterized protein</fullName>
    </submittedName>
</protein>
<proteinExistence type="predicted"/>
<dbReference type="Gene3D" id="3.40.630.30">
    <property type="match status" value="1"/>
</dbReference>